<gene>
    <name evidence="1" type="ORF">KFK09_019458</name>
</gene>
<protein>
    <submittedName>
        <fullName evidence="1">Uncharacterized protein</fullName>
    </submittedName>
</protein>
<organism evidence="1 2">
    <name type="scientific">Dendrobium nobile</name>
    <name type="common">Orchid</name>
    <dbReference type="NCBI Taxonomy" id="94219"/>
    <lineage>
        <taxon>Eukaryota</taxon>
        <taxon>Viridiplantae</taxon>
        <taxon>Streptophyta</taxon>
        <taxon>Embryophyta</taxon>
        <taxon>Tracheophyta</taxon>
        <taxon>Spermatophyta</taxon>
        <taxon>Magnoliopsida</taxon>
        <taxon>Liliopsida</taxon>
        <taxon>Asparagales</taxon>
        <taxon>Orchidaceae</taxon>
        <taxon>Epidendroideae</taxon>
        <taxon>Malaxideae</taxon>
        <taxon>Dendrobiinae</taxon>
        <taxon>Dendrobium</taxon>
    </lineage>
</organism>
<proteinExistence type="predicted"/>
<dbReference type="PANTHER" id="PTHR35046:SF18">
    <property type="entry name" value="RNA-DIRECTED DNA POLYMERASE"/>
    <property type="match status" value="1"/>
</dbReference>
<reference evidence="1" key="1">
    <citation type="journal article" date="2022" name="Front. Genet.">
        <title>Chromosome-Scale Assembly of the Dendrobium nobile Genome Provides Insights Into the Molecular Mechanism of the Biosynthesis of the Medicinal Active Ingredient of Dendrobium.</title>
        <authorList>
            <person name="Xu Q."/>
            <person name="Niu S.-C."/>
            <person name="Li K.-L."/>
            <person name="Zheng P.-J."/>
            <person name="Zhang X.-J."/>
            <person name="Jia Y."/>
            <person name="Liu Y."/>
            <person name="Niu Y.-X."/>
            <person name="Yu L.-H."/>
            <person name="Chen D.-F."/>
            <person name="Zhang G.-Q."/>
        </authorList>
    </citation>
    <scope>NUCLEOTIDE SEQUENCE</scope>
    <source>
        <tissue evidence="1">Leaf</tissue>
    </source>
</reference>
<evidence type="ECO:0000313" key="1">
    <source>
        <dbReference type="EMBL" id="KAI0498570.1"/>
    </source>
</evidence>
<sequence>MDILVLEMCQINFSIGKHYTCEVLCDVLDMDVCHVILGRPWQFDVGAIYDGKANTYSLEWKGKRLRLLSQATSNASKTADVKSAMHIVNGNTLMSSSKERSLLFSLIIKEETPLVLDRKLALEVDELLGQFKDIISDSVPAALPSLRALQHQIDFVPGATLPNLPHHRLSPNEHQILHQLVDELLEKKLIQPSLSPCAVPALMVPKKDGS</sequence>
<dbReference type="Proteomes" id="UP000829196">
    <property type="component" value="Unassembled WGS sequence"/>
</dbReference>
<dbReference type="PANTHER" id="PTHR35046">
    <property type="entry name" value="ZINC KNUCKLE (CCHC-TYPE) FAMILY PROTEIN"/>
    <property type="match status" value="1"/>
</dbReference>
<dbReference type="InterPro" id="IPR043502">
    <property type="entry name" value="DNA/RNA_pol_sf"/>
</dbReference>
<accession>A0A8T3AR10</accession>
<keyword evidence="2" id="KW-1185">Reference proteome</keyword>
<evidence type="ECO:0000313" key="2">
    <source>
        <dbReference type="Proteomes" id="UP000829196"/>
    </source>
</evidence>
<dbReference type="OrthoDB" id="785384at2759"/>
<comment type="caution">
    <text evidence="1">The sequence shown here is derived from an EMBL/GenBank/DDBJ whole genome shotgun (WGS) entry which is preliminary data.</text>
</comment>
<dbReference type="Gene3D" id="3.10.10.10">
    <property type="entry name" value="HIV Type 1 Reverse Transcriptase, subunit A, domain 1"/>
    <property type="match status" value="1"/>
</dbReference>
<dbReference type="EMBL" id="JAGYWB010000014">
    <property type="protein sequence ID" value="KAI0498570.1"/>
    <property type="molecule type" value="Genomic_DNA"/>
</dbReference>
<dbReference type="SUPFAM" id="SSF56672">
    <property type="entry name" value="DNA/RNA polymerases"/>
    <property type="match status" value="1"/>
</dbReference>
<dbReference type="AlphaFoldDB" id="A0A8T3AR10"/>
<name>A0A8T3AR10_DENNO</name>